<dbReference type="InterPro" id="IPR029058">
    <property type="entry name" value="AB_hydrolase_fold"/>
</dbReference>
<feature type="domain" description="AB hydrolase-1" evidence="1">
    <location>
        <begin position="38"/>
        <end position="223"/>
    </location>
</feature>
<evidence type="ECO:0000313" key="2">
    <source>
        <dbReference type="EMBL" id="UOO92520.1"/>
    </source>
</evidence>
<dbReference type="PANTHER" id="PTHR43798">
    <property type="entry name" value="MONOACYLGLYCEROL LIPASE"/>
    <property type="match status" value="1"/>
</dbReference>
<dbReference type="Gene3D" id="3.40.50.1820">
    <property type="entry name" value="alpha/beta hydrolase"/>
    <property type="match status" value="1"/>
</dbReference>
<evidence type="ECO:0000259" key="1">
    <source>
        <dbReference type="Pfam" id="PF12697"/>
    </source>
</evidence>
<keyword evidence="2" id="KW-0378">Hydrolase</keyword>
<keyword evidence="3" id="KW-1185">Reference proteome</keyword>
<dbReference type="Proteomes" id="UP000832034">
    <property type="component" value="Chromosome"/>
</dbReference>
<dbReference type="SUPFAM" id="SSF53474">
    <property type="entry name" value="alpha/beta-Hydrolases"/>
    <property type="match status" value="1"/>
</dbReference>
<proteinExistence type="predicted"/>
<gene>
    <name evidence="2" type="ORF">LVJ81_00230</name>
</gene>
<dbReference type="InterPro" id="IPR050266">
    <property type="entry name" value="AB_hydrolase_sf"/>
</dbReference>
<dbReference type="RefSeq" id="WP_019959158.1">
    <property type="nucleotide sequence ID" value="NZ_CP091512.1"/>
</dbReference>
<dbReference type="EMBL" id="CP091512">
    <property type="protein sequence ID" value="UOO92520.1"/>
    <property type="molecule type" value="Genomic_DNA"/>
</dbReference>
<sequence>MKTKLYLLCGLLCDATVWQRQVPVLQEYYDVQVFDFLGLDDLTVMAQHVLAQDDAPFVLVAHSMGARVALEVVRMAPERVLKLALLDTGVHGVKEGEAQKRYHLLEQAQTHGMAFLVEHWLMPMLAPKNQQDDSIVEPLRQMVLKSTPEDFGKHVHALLNRPDAEASLKQVSCPVLLGVGAQDTWSTVAQHQAIQALMPQAPLVVFDDGGHMAPLEDAGRVNQALLQWLAVDAVSVQQELKIH</sequence>
<protein>
    <submittedName>
        <fullName evidence="2">Alpha/beta hydrolase</fullName>
    </submittedName>
</protein>
<accession>A0ABY4EC78</accession>
<reference evidence="2" key="1">
    <citation type="submission" date="2021-12" db="EMBL/GenBank/DDBJ databases">
        <authorList>
            <person name="Veyrier F.J."/>
        </authorList>
    </citation>
    <scope>NUCLEOTIDE SEQUENCE</scope>
    <source>
        <strain evidence="2">SAG 1488-6</strain>
    </source>
</reference>
<dbReference type="InterPro" id="IPR000073">
    <property type="entry name" value="AB_hydrolase_1"/>
</dbReference>
<reference evidence="2" key="2">
    <citation type="journal article" date="2022" name="Res Sq">
        <title>Evolution of multicellular longitudinally dividing oral cavity symbionts (Neisseriaceae).</title>
        <authorList>
            <person name="Nyongesa S."/>
            <person name="Weber P."/>
            <person name="Bernet E."/>
            <person name="Pullido F."/>
            <person name="Nieckarz M."/>
            <person name="Delaby M."/>
            <person name="Nieves C."/>
            <person name="Viehboeck T."/>
            <person name="Krause N."/>
            <person name="Rivera-Millot A."/>
            <person name="Nakamura A."/>
            <person name="Vischer N."/>
            <person name="VanNieuwenhze M."/>
            <person name="Brun Y."/>
            <person name="Cava F."/>
            <person name="Bulgheresi S."/>
            <person name="Veyrier F."/>
        </authorList>
    </citation>
    <scope>NUCLEOTIDE SEQUENCE</scope>
    <source>
        <strain evidence="2">SAG 1488-6</strain>
    </source>
</reference>
<dbReference type="GO" id="GO:0016787">
    <property type="term" value="F:hydrolase activity"/>
    <property type="evidence" value="ECO:0007669"/>
    <property type="project" value="UniProtKB-KW"/>
</dbReference>
<name>A0ABY4EC78_VITST</name>
<organism evidence="2 3">
    <name type="scientific">Vitreoscilla stercoraria</name>
    <dbReference type="NCBI Taxonomy" id="61"/>
    <lineage>
        <taxon>Bacteria</taxon>
        <taxon>Pseudomonadati</taxon>
        <taxon>Pseudomonadota</taxon>
        <taxon>Betaproteobacteria</taxon>
        <taxon>Neisseriales</taxon>
        <taxon>Neisseriaceae</taxon>
        <taxon>Vitreoscilla</taxon>
    </lineage>
</organism>
<evidence type="ECO:0000313" key="3">
    <source>
        <dbReference type="Proteomes" id="UP000832034"/>
    </source>
</evidence>
<dbReference type="PANTHER" id="PTHR43798:SF29">
    <property type="entry name" value="AB HYDROLASE-1 DOMAIN-CONTAINING PROTEIN"/>
    <property type="match status" value="1"/>
</dbReference>
<dbReference type="Pfam" id="PF12697">
    <property type="entry name" value="Abhydrolase_6"/>
    <property type="match status" value="1"/>
</dbReference>